<proteinExistence type="predicted"/>
<keyword evidence="5" id="KW-0067">ATP-binding</keyword>
<dbReference type="PANTHER" id="PTHR43289:SF34">
    <property type="entry name" value="SERINE_THREONINE-PROTEIN KINASE YBDM-RELATED"/>
    <property type="match status" value="1"/>
</dbReference>
<reference evidence="10" key="1">
    <citation type="submission" date="2020-05" db="EMBL/GenBank/DDBJ databases">
        <authorList>
            <person name="Chiriac C."/>
            <person name="Salcher M."/>
            <person name="Ghai R."/>
            <person name="Kavagutti S V."/>
        </authorList>
    </citation>
    <scope>NUCLEOTIDE SEQUENCE</scope>
</reference>
<dbReference type="FunFam" id="3.30.200.20:FF:000035">
    <property type="entry name" value="Serine/threonine protein kinase Stk1"/>
    <property type="match status" value="1"/>
</dbReference>
<dbReference type="PROSITE" id="PS00107">
    <property type="entry name" value="PROTEIN_KINASE_ATP"/>
    <property type="match status" value="1"/>
</dbReference>
<evidence type="ECO:0000256" key="5">
    <source>
        <dbReference type="ARBA" id="ARBA00022840"/>
    </source>
</evidence>
<dbReference type="GO" id="GO:0004674">
    <property type="term" value="F:protein serine/threonine kinase activity"/>
    <property type="evidence" value="ECO:0007669"/>
    <property type="project" value="UniProtKB-KW"/>
</dbReference>
<dbReference type="NCBIfam" id="NF033483">
    <property type="entry name" value="PknB_PASTA_kin"/>
    <property type="match status" value="1"/>
</dbReference>
<feature type="domain" description="PASTA" evidence="9">
    <location>
        <begin position="435"/>
        <end position="500"/>
    </location>
</feature>
<dbReference type="InterPro" id="IPR005543">
    <property type="entry name" value="PASTA_dom"/>
</dbReference>
<dbReference type="InterPro" id="IPR011009">
    <property type="entry name" value="Kinase-like_dom_sf"/>
</dbReference>
<dbReference type="FunFam" id="1.10.510.10:FF:000021">
    <property type="entry name" value="Serine/threonine protein kinase"/>
    <property type="match status" value="1"/>
</dbReference>
<dbReference type="GO" id="GO:0005524">
    <property type="term" value="F:ATP binding"/>
    <property type="evidence" value="ECO:0007669"/>
    <property type="project" value="UniProtKB-KW"/>
</dbReference>
<organism evidence="10">
    <name type="scientific">freshwater metagenome</name>
    <dbReference type="NCBI Taxonomy" id="449393"/>
    <lineage>
        <taxon>unclassified sequences</taxon>
        <taxon>metagenomes</taxon>
        <taxon>ecological metagenomes</taxon>
    </lineage>
</organism>
<dbReference type="InterPro" id="IPR008271">
    <property type="entry name" value="Ser/Thr_kinase_AS"/>
</dbReference>
<gene>
    <name evidence="10" type="ORF">UFOPK2399_00182</name>
</gene>
<dbReference type="AlphaFoldDB" id="A0A6J6NJ82"/>
<dbReference type="PROSITE" id="PS50011">
    <property type="entry name" value="PROTEIN_KINASE_DOM"/>
    <property type="match status" value="1"/>
</dbReference>
<dbReference type="InterPro" id="IPR000719">
    <property type="entry name" value="Prot_kinase_dom"/>
</dbReference>
<evidence type="ECO:0000259" key="9">
    <source>
        <dbReference type="PROSITE" id="PS51178"/>
    </source>
</evidence>
<dbReference type="InterPro" id="IPR017441">
    <property type="entry name" value="Protein_kinase_ATP_BS"/>
</dbReference>
<dbReference type="CDD" id="cd06577">
    <property type="entry name" value="PASTA_pknB"/>
    <property type="match status" value="4"/>
</dbReference>
<evidence type="ECO:0000256" key="7">
    <source>
        <dbReference type="SAM" id="Phobius"/>
    </source>
</evidence>
<keyword evidence="1" id="KW-0723">Serine/threonine-protein kinase</keyword>
<feature type="transmembrane region" description="Helical" evidence="7">
    <location>
        <begin position="338"/>
        <end position="359"/>
    </location>
</feature>
<keyword evidence="4" id="KW-0418">Kinase</keyword>
<keyword evidence="7" id="KW-1133">Transmembrane helix</keyword>
<dbReference type="PROSITE" id="PS51178">
    <property type="entry name" value="PASTA"/>
    <property type="match status" value="4"/>
</dbReference>
<dbReference type="SMART" id="SM00740">
    <property type="entry name" value="PASTA"/>
    <property type="match status" value="4"/>
</dbReference>
<dbReference type="Pfam" id="PF03793">
    <property type="entry name" value="PASTA"/>
    <property type="match status" value="4"/>
</dbReference>
<accession>A0A6J6NJ82</accession>
<feature type="compositionally biased region" description="Polar residues" evidence="6">
    <location>
        <begin position="534"/>
        <end position="545"/>
    </location>
</feature>
<feature type="domain" description="Protein kinase" evidence="8">
    <location>
        <begin position="15"/>
        <end position="271"/>
    </location>
</feature>
<keyword evidence="7" id="KW-0812">Transmembrane</keyword>
<feature type="region of interest" description="Disordered" evidence="6">
    <location>
        <begin position="534"/>
        <end position="559"/>
    </location>
</feature>
<dbReference type="CDD" id="cd14014">
    <property type="entry name" value="STKc_PknB_like"/>
    <property type="match status" value="1"/>
</dbReference>
<dbReference type="Gene3D" id="1.10.510.10">
    <property type="entry name" value="Transferase(Phosphotransferase) domain 1"/>
    <property type="match status" value="1"/>
</dbReference>
<feature type="region of interest" description="Disordered" evidence="6">
    <location>
        <begin position="640"/>
        <end position="660"/>
    </location>
</feature>
<dbReference type="PROSITE" id="PS00108">
    <property type="entry name" value="PROTEIN_KINASE_ST"/>
    <property type="match status" value="1"/>
</dbReference>
<dbReference type="Gene3D" id="3.30.200.20">
    <property type="entry name" value="Phosphorylase Kinase, domain 1"/>
    <property type="match status" value="1"/>
</dbReference>
<evidence type="ECO:0000313" key="10">
    <source>
        <dbReference type="EMBL" id="CAB4684473.1"/>
    </source>
</evidence>
<protein>
    <submittedName>
        <fullName evidence="10">Unannotated protein</fullName>
    </submittedName>
</protein>
<evidence type="ECO:0000256" key="1">
    <source>
        <dbReference type="ARBA" id="ARBA00022527"/>
    </source>
</evidence>
<dbReference type="PANTHER" id="PTHR43289">
    <property type="entry name" value="MITOGEN-ACTIVATED PROTEIN KINASE KINASE KINASE 20-RELATED"/>
    <property type="match status" value="1"/>
</dbReference>
<feature type="domain" description="PASTA" evidence="9">
    <location>
        <begin position="368"/>
        <end position="434"/>
    </location>
</feature>
<feature type="domain" description="PASTA" evidence="9">
    <location>
        <begin position="567"/>
        <end position="633"/>
    </location>
</feature>
<evidence type="ECO:0000256" key="4">
    <source>
        <dbReference type="ARBA" id="ARBA00022777"/>
    </source>
</evidence>
<keyword evidence="7" id="KW-0472">Membrane</keyword>
<dbReference type="SUPFAM" id="SSF56112">
    <property type="entry name" value="Protein kinase-like (PK-like)"/>
    <property type="match status" value="1"/>
</dbReference>
<evidence type="ECO:0000256" key="6">
    <source>
        <dbReference type="SAM" id="MobiDB-lite"/>
    </source>
</evidence>
<dbReference type="Gene3D" id="3.30.10.20">
    <property type="match status" value="4"/>
</dbReference>
<evidence type="ECO:0000256" key="3">
    <source>
        <dbReference type="ARBA" id="ARBA00022741"/>
    </source>
</evidence>
<feature type="domain" description="PASTA" evidence="9">
    <location>
        <begin position="501"/>
        <end position="566"/>
    </location>
</feature>
<name>A0A6J6NJ82_9ZZZZ</name>
<dbReference type="Pfam" id="PF00069">
    <property type="entry name" value="Pkinase"/>
    <property type="match status" value="1"/>
</dbReference>
<sequence length="660" mass="69526">MANDPLLDQIFDRRYLIQKKIGAGGMADVYLAEDQDLGRKVALKLLNDRHANDEQFVERFRREAQNAAGLSHPNIVSIFERGQAEGTYYIAMEYLSGYTLKELITRNGPPPIPVAIDYARQILSALGFAHRHGIIHRDIKPHNIVVSEKGHLKVTDFGIARSGASQMTEVGSIVGTAQYLSPEQARGGAVDPRSDLYSLGIVLYELLTGDVPFTGEAPVEIAMKHLTAIPDPPSARRPGVPHELDAVVMRALAKDPAQRYESADEMDEDLARIARGGGVSQRTEDAMTNVMAPVEPGAETMVVRPGGGPVIPAPPSYRAPAGLYNYAEPAKRRRRRALWPWVLGLVGALLIAVAVYLIYDRIQHQLNANKPIAVMDVGLMQKDLATFKLEGQGLLVKVTLEPSDTVPAGEVVEQDPTPNDRVAKGSTVTIFVSTGKPKVSVPAVKGFTLDQAVSALTNAGLVADPHEVNSAGVPGTVIAQDPPSGQQAVKGSKVRINVSQGPKTALVPDVVGSDFATASAALKNDGFVVIRQDGSSEQPAETVYTQDPPAGSKAATGSGVTLSVSTGPALANVPDVTGLSQTDGVNQLRAAGFQPAVVFQAVSTSGQNGLILAESPPGGTAKQGSIVTITVGTLTTTTAPATTPVTTTPVTTTGVTTTTP</sequence>
<keyword evidence="3" id="KW-0547">Nucleotide-binding</keyword>
<evidence type="ECO:0000259" key="8">
    <source>
        <dbReference type="PROSITE" id="PS50011"/>
    </source>
</evidence>
<evidence type="ECO:0000256" key="2">
    <source>
        <dbReference type="ARBA" id="ARBA00022679"/>
    </source>
</evidence>
<dbReference type="EMBL" id="CAEZXP010000001">
    <property type="protein sequence ID" value="CAB4684473.1"/>
    <property type="molecule type" value="Genomic_DNA"/>
</dbReference>
<dbReference type="SMART" id="SM00220">
    <property type="entry name" value="S_TKc"/>
    <property type="match status" value="1"/>
</dbReference>
<keyword evidence="2" id="KW-0808">Transferase</keyword>